<dbReference type="PANTHER" id="PTHR36698:SF2">
    <property type="entry name" value="MCE_MLAD DOMAIN-CONTAINING PROTEIN"/>
    <property type="match status" value="1"/>
</dbReference>
<dbReference type="EMBL" id="BMJM01000001">
    <property type="protein sequence ID" value="GGE01140.1"/>
    <property type="molecule type" value="Genomic_DNA"/>
</dbReference>
<dbReference type="Pfam" id="PF02470">
    <property type="entry name" value="MlaD"/>
    <property type="match status" value="1"/>
</dbReference>
<keyword evidence="5" id="KW-1185">Reference proteome</keyword>
<dbReference type="AlphaFoldDB" id="A0A917E3W0"/>
<keyword evidence="2" id="KW-0812">Transmembrane</keyword>
<evidence type="ECO:0000256" key="1">
    <source>
        <dbReference type="SAM" id="MobiDB-lite"/>
    </source>
</evidence>
<evidence type="ECO:0000256" key="2">
    <source>
        <dbReference type="SAM" id="Phobius"/>
    </source>
</evidence>
<feature type="transmembrane region" description="Helical" evidence="2">
    <location>
        <begin position="7"/>
        <end position="29"/>
    </location>
</feature>
<protein>
    <submittedName>
        <fullName evidence="4">ABC transporter substrate-binding protein</fullName>
    </submittedName>
</protein>
<dbReference type="RefSeq" id="WP_188761254.1">
    <property type="nucleotide sequence ID" value="NZ_BMJM01000001.1"/>
</dbReference>
<reference evidence="4" key="1">
    <citation type="journal article" date="2014" name="Int. J. Syst. Evol. Microbiol.">
        <title>Complete genome sequence of Corynebacterium casei LMG S-19264T (=DSM 44701T), isolated from a smear-ripened cheese.</title>
        <authorList>
            <consortium name="US DOE Joint Genome Institute (JGI-PGF)"/>
            <person name="Walter F."/>
            <person name="Albersmeier A."/>
            <person name="Kalinowski J."/>
            <person name="Ruckert C."/>
        </authorList>
    </citation>
    <scope>NUCLEOTIDE SEQUENCE</scope>
    <source>
        <strain evidence="4">CGMCC 1.15519</strain>
    </source>
</reference>
<name>A0A917E3W0_9SPHN</name>
<feature type="region of interest" description="Disordered" evidence="1">
    <location>
        <begin position="301"/>
        <end position="320"/>
    </location>
</feature>
<dbReference type="InterPro" id="IPR003399">
    <property type="entry name" value="Mce/MlaD"/>
</dbReference>
<keyword evidence="2" id="KW-1133">Transmembrane helix</keyword>
<keyword evidence="2" id="KW-0472">Membrane</keyword>
<comment type="caution">
    <text evidence="4">The sequence shown here is derived from an EMBL/GenBank/DDBJ whole genome shotgun (WGS) entry which is preliminary data.</text>
</comment>
<proteinExistence type="predicted"/>
<reference evidence="4" key="2">
    <citation type="submission" date="2020-09" db="EMBL/GenBank/DDBJ databases">
        <authorList>
            <person name="Sun Q."/>
            <person name="Zhou Y."/>
        </authorList>
    </citation>
    <scope>NUCLEOTIDE SEQUENCE</scope>
    <source>
        <strain evidence="4">CGMCC 1.15519</strain>
    </source>
</reference>
<accession>A0A917E3W0</accession>
<organism evidence="4 5">
    <name type="scientific">Sandarakinorhabdus glacialis</name>
    <dbReference type="NCBI Taxonomy" id="1614636"/>
    <lineage>
        <taxon>Bacteria</taxon>
        <taxon>Pseudomonadati</taxon>
        <taxon>Pseudomonadota</taxon>
        <taxon>Alphaproteobacteria</taxon>
        <taxon>Sphingomonadales</taxon>
        <taxon>Sphingosinicellaceae</taxon>
        <taxon>Sandarakinorhabdus</taxon>
    </lineage>
</organism>
<sequence>METRSNYAIVGAVVVAITVAMFIGVLWLARFAGANDQHFDIFYKEAITGLAVGSPVAFNGVPVGKVEQIKLLPETPQFVRVRISVGEEVPVLKGTTAAVEGVGFTGVSQISLSGAMQGAERITTPGPYGVPVIPPRSGGLGALLANAPELLNNVSKLTDRLAEVLDPNNRNSIANILKNTDRATNALADRAPEIAATVIEARQTLAAATVTLKRVDGLVGTTNALLTSDGKPLAEDLRRAVKAAESSLSRIDELTRAAKPGLDTLTTDTLPEANRLVRDLRDLTGNLGAIAAKLDEDPAGALVGGRTLPEYDPSKTKAAK</sequence>
<gene>
    <name evidence="4" type="ORF">GCM10011529_04310</name>
</gene>
<evidence type="ECO:0000259" key="3">
    <source>
        <dbReference type="Pfam" id="PF02470"/>
    </source>
</evidence>
<dbReference type="Proteomes" id="UP000635071">
    <property type="component" value="Unassembled WGS sequence"/>
</dbReference>
<feature type="domain" description="Mce/MlaD" evidence="3">
    <location>
        <begin position="47"/>
        <end position="113"/>
    </location>
</feature>
<dbReference type="PANTHER" id="PTHR36698">
    <property type="entry name" value="BLL5892 PROTEIN"/>
    <property type="match status" value="1"/>
</dbReference>
<evidence type="ECO:0000313" key="4">
    <source>
        <dbReference type="EMBL" id="GGE01140.1"/>
    </source>
</evidence>
<evidence type="ECO:0000313" key="5">
    <source>
        <dbReference type="Proteomes" id="UP000635071"/>
    </source>
</evidence>